<feature type="region of interest" description="Disordered" evidence="1">
    <location>
        <begin position="91"/>
        <end position="110"/>
    </location>
</feature>
<evidence type="ECO:0000256" key="1">
    <source>
        <dbReference type="SAM" id="MobiDB-lite"/>
    </source>
</evidence>
<comment type="caution">
    <text evidence="2">The sequence shown here is derived from an EMBL/GenBank/DDBJ whole genome shotgun (WGS) entry which is preliminary data.</text>
</comment>
<name>A0ABX1N101_9RHOO</name>
<protein>
    <submittedName>
        <fullName evidence="2">DUF3135 domain-containing protein</fullName>
    </submittedName>
</protein>
<evidence type="ECO:0000313" key="2">
    <source>
        <dbReference type="EMBL" id="NMF92169.1"/>
    </source>
</evidence>
<reference evidence="2" key="1">
    <citation type="submission" date="2019-12" db="EMBL/GenBank/DDBJ databases">
        <title>Comparative genomics gives insights into the taxonomy of the Azoarcus-Aromatoleum group and reveals separate origins of nif in the plant-associated Azoarcus and non-plant-associated Aromatoleum sub-groups.</title>
        <authorList>
            <person name="Lafos M."/>
            <person name="Maluk M."/>
            <person name="Batista M."/>
            <person name="Junghare M."/>
            <person name="Carmona M."/>
            <person name="Faoro H."/>
            <person name="Cruz L.M."/>
            <person name="Battistoni F."/>
            <person name="De Souza E."/>
            <person name="Pedrosa F."/>
            <person name="Chen W.-M."/>
            <person name="Poole P.S."/>
            <person name="Dixon R.A."/>
            <person name="James E.K."/>
        </authorList>
    </citation>
    <scope>NUCLEOTIDE SEQUENCE</scope>
    <source>
        <strain evidence="2">U120</strain>
    </source>
</reference>
<gene>
    <name evidence="2" type="ORF">GO608_02345</name>
</gene>
<dbReference type="EMBL" id="WTVH01000002">
    <property type="protein sequence ID" value="NMF92169.1"/>
    <property type="molecule type" value="Genomic_DNA"/>
</dbReference>
<accession>A0ABX1N101</accession>
<dbReference type="Pfam" id="PF11333">
    <property type="entry name" value="DUF3135"/>
    <property type="match status" value="1"/>
</dbReference>
<proteinExistence type="predicted"/>
<sequence length="110" mass="12252">MAGFDFGYWSSLAKRDPQAFFRARSEAIEQFIAAHPAAERGRLRALQGRIDCIRASAGSPMRATRLLGAMMTERLELLQLQCERLRALGEVPKAGRPEAGANGRRPKLRQ</sequence>
<dbReference type="InterPro" id="IPR021482">
    <property type="entry name" value="DUF3135"/>
</dbReference>
<dbReference type="RefSeq" id="WP_169197486.1">
    <property type="nucleotide sequence ID" value="NZ_WTVH02000009.1"/>
</dbReference>
<dbReference type="Proteomes" id="UP000601990">
    <property type="component" value="Unassembled WGS sequence"/>
</dbReference>
<evidence type="ECO:0000313" key="3">
    <source>
        <dbReference type="Proteomes" id="UP000601990"/>
    </source>
</evidence>
<organism evidence="2 3">
    <name type="scientific">Aromatoleum buckelii</name>
    <dbReference type="NCBI Taxonomy" id="200254"/>
    <lineage>
        <taxon>Bacteria</taxon>
        <taxon>Pseudomonadati</taxon>
        <taxon>Pseudomonadota</taxon>
        <taxon>Betaproteobacteria</taxon>
        <taxon>Rhodocyclales</taxon>
        <taxon>Rhodocyclaceae</taxon>
        <taxon>Aromatoleum</taxon>
    </lineage>
</organism>
<keyword evidence="3" id="KW-1185">Reference proteome</keyword>